<evidence type="ECO:0000313" key="3">
    <source>
        <dbReference type="EMBL" id="RIB28295.1"/>
    </source>
</evidence>
<name>A0A397W0K7_9GLOM</name>
<evidence type="ECO:0000313" key="4">
    <source>
        <dbReference type="Proteomes" id="UP000266673"/>
    </source>
</evidence>
<dbReference type="SUPFAM" id="SSF117281">
    <property type="entry name" value="Kelch motif"/>
    <property type="match status" value="1"/>
</dbReference>
<gene>
    <name evidence="3" type="ORF">C2G38_2158275</name>
</gene>
<keyword evidence="4" id="KW-1185">Reference proteome</keyword>
<evidence type="ECO:0008006" key="5">
    <source>
        <dbReference type="Google" id="ProtNLM"/>
    </source>
</evidence>
<dbReference type="EMBL" id="QKWP01000070">
    <property type="protein sequence ID" value="RIB28295.1"/>
    <property type="molecule type" value="Genomic_DNA"/>
</dbReference>
<dbReference type="AlphaFoldDB" id="A0A397W0K7"/>
<comment type="caution">
    <text evidence="3">The sequence shown here is derived from an EMBL/GenBank/DDBJ whole genome shotgun (WGS) entry which is preliminary data.</text>
</comment>
<reference evidence="3 4" key="1">
    <citation type="submission" date="2018-06" db="EMBL/GenBank/DDBJ databases">
        <title>Comparative genomics reveals the genomic features of Rhizophagus irregularis, R. cerebriforme, R. diaphanum and Gigaspora rosea, and their symbiotic lifestyle signature.</title>
        <authorList>
            <person name="Morin E."/>
            <person name="San Clemente H."/>
            <person name="Chen E.C.H."/>
            <person name="De La Providencia I."/>
            <person name="Hainaut M."/>
            <person name="Kuo A."/>
            <person name="Kohler A."/>
            <person name="Murat C."/>
            <person name="Tang N."/>
            <person name="Roy S."/>
            <person name="Loubradou J."/>
            <person name="Henrissat B."/>
            <person name="Grigoriev I.V."/>
            <person name="Corradi N."/>
            <person name="Roux C."/>
            <person name="Martin F.M."/>
        </authorList>
    </citation>
    <scope>NUCLEOTIDE SEQUENCE [LARGE SCALE GENOMIC DNA]</scope>
    <source>
        <strain evidence="3 4">DAOM 194757</strain>
    </source>
</reference>
<accession>A0A397W0K7</accession>
<dbReference type="OrthoDB" id="432528at2759"/>
<evidence type="ECO:0000256" key="1">
    <source>
        <dbReference type="ARBA" id="ARBA00022441"/>
    </source>
</evidence>
<keyword evidence="1" id="KW-0880">Kelch repeat</keyword>
<evidence type="ECO:0000256" key="2">
    <source>
        <dbReference type="ARBA" id="ARBA00022737"/>
    </source>
</evidence>
<dbReference type="Proteomes" id="UP000266673">
    <property type="component" value="Unassembled WGS sequence"/>
</dbReference>
<sequence>MQAIINNDEKILAFSGTNNVSILFNDINILDTTTMTWSTLIISQNVPYPRIDFTATLLPTGHIIYLGGNGIRNSMSECFTFIIPTFDKNSLNWSTKDDDNEIRIGHSTVLSQRVNPDLAVLNTNIGHSLFQNISQTNAPPPLALHSAGLYKGYMIAFGVDQIVGRSRSIVGHTNIYFILD</sequence>
<dbReference type="InterPro" id="IPR015915">
    <property type="entry name" value="Kelch-typ_b-propeller"/>
</dbReference>
<proteinExistence type="predicted"/>
<dbReference type="Gene3D" id="2.120.10.80">
    <property type="entry name" value="Kelch-type beta propeller"/>
    <property type="match status" value="1"/>
</dbReference>
<organism evidence="3 4">
    <name type="scientific">Gigaspora rosea</name>
    <dbReference type="NCBI Taxonomy" id="44941"/>
    <lineage>
        <taxon>Eukaryota</taxon>
        <taxon>Fungi</taxon>
        <taxon>Fungi incertae sedis</taxon>
        <taxon>Mucoromycota</taxon>
        <taxon>Glomeromycotina</taxon>
        <taxon>Glomeromycetes</taxon>
        <taxon>Diversisporales</taxon>
        <taxon>Gigasporaceae</taxon>
        <taxon>Gigaspora</taxon>
    </lineage>
</organism>
<protein>
    <recommendedName>
        <fullName evidence="5">Galactose oxidase</fullName>
    </recommendedName>
</protein>
<dbReference type="PANTHER" id="PTHR46093">
    <property type="entry name" value="ACYL-COA-BINDING DOMAIN-CONTAINING PROTEIN 5"/>
    <property type="match status" value="1"/>
</dbReference>
<keyword evidence="2" id="KW-0677">Repeat</keyword>
<dbReference type="PANTHER" id="PTHR46093:SF18">
    <property type="entry name" value="FIBRONECTIN TYPE-III DOMAIN-CONTAINING PROTEIN"/>
    <property type="match status" value="1"/>
</dbReference>